<dbReference type="AlphaFoldDB" id="A0A9P6ACW9"/>
<organism evidence="2 3">
    <name type="scientific">Hydnum rufescens UP504</name>
    <dbReference type="NCBI Taxonomy" id="1448309"/>
    <lineage>
        <taxon>Eukaryota</taxon>
        <taxon>Fungi</taxon>
        <taxon>Dikarya</taxon>
        <taxon>Basidiomycota</taxon>
        <taxon>Agaricomycotina</taxon>
        <taxon>Agaricomycetes</taxon>
        <taxon>Cantharellales</taxon>
        <taxon>Hydnaceae</taxon>
        <taxon>Hydnum</taxon>
    </lineage>
</organism>
<keyword evidence="3" id="KW-1185">Reference proteome</keyword>
<keyword evidence="1" id="KW-0472">Membrane</keyword>
<dbReference type="EMBL" id="MU129836">
    <property type="protein sequence ID" value="KAF9502621.1"/>
    <property type="molecule type" value="Genomic_DNA"/>
</dbReference>
<evidence type="ECO:0000256" key="1">
    <source>
        <dbReference type="SAM" id="Phobius"/>
    </source>
</evidence>
<keyword evidence="1" id="KW-1133">Transmembrane helix</keyword>
<name>A0A9P6ACW9_9AGAM</name>
<feature type="transmembrane region" description="Helical" evidence="1">
    <location>
        <begin position="72"/>
        <end position="89"/>
    </location>
</feature>
<proteinExistence type="predicted"/>
<dbReference type="Proteomes" id="UP000886523">
    <property type="component" value="Unassembled WGS sequence"/>
</dbReference>
<gene>
    <name evidence="2" type="ORF">BS47DRAFT_1177793</name>
</gene>
<keyword evidence="1" id="KW-0812">Transmembrane</keyword>
<sequence length="105" mass="12007">MQGHSISPTILDWVLGSLYVMVTYWIGFPGDVHPSVSSWFFYEDYVTPLARRLFSFVVELMPHVWRGLKRSLFLMIGLTVLLPSVLPLPDLDPIVASFILRTSRP</sequence>
<feature type="transmembrane region" description="Helical" evidence="1">
    <location>
        <begin position="9"/>
        <end position="28"/>
    </location>
</feature>
<comment type="caution">
    <text evidence="2">The sequence shown here is derived from an EMBL/GenBank/DDBJ whole genome shotgun (WGS) entry which is preliminary data.</text>
</comment>
<evidence type="ECO:0000313" key="2">
    <source>
        <dbReference type="EMBL" id="KAF9502621.1"/>
    </source>
</evidence>
<accession>A0A9P6ACW9</accession>
<protein>
    <submittedName>
        <fullName evidence="2">Uncharacterized protein</fullName>
    </submittedName>
</protein>
<reference evidence="2" key="1">
    <citation type="journal article" date="2020" name="Nat. Commun.">
        <title>Large-scale genome sequencing of mycorrhizal fungi provides insights into the early evolution of symbiotic traits.</title>
        <authorList>
            <person name="Miyauchi S."/>
            <person name="Kiss E."/>
            <person name="Kuo A."/>
            <person name="Drula E."/>
            <person name="Kohler A."/>
            <person name="Sanchez-Garcia M."/>
            <person name="Morin E."/>
            <person name="Andreopoulos B."/>
            <person name="Barry K.W."/>
            <person name="Bonito G."/>
            <person name="Buee M."/>
            <person name="Carver A."/>
            <person name="Chen C."/>
            <person name="Cichocki N."/>
            <person name="Clum A."/>
            <person name="Culley D."/>
            <person name="Crous P.W."/>
            <person name="Fauchery L."/>
            <person name="Girlanda M."/>
            <person name="Hayes R.D."/>
            <person name="Keri Z."/>
            <person name="LaButti K."/>
            <person name="Lipzen A."/>
            <person name="Lombard V."/>
            <person name="Magnuson J."/>
            <person name="Maillard F."/>
            <person name="Murat C."/>
            <person name="Nolan M."/>
            <person name="Ohm R.A."/>
            <person name="Pangilinan J."/>
            <person name="Pereira M.F."/>
            <person name="Perotto S."/>
            <person name="Peter M."/>
            <person name="Pfister S."/>
            <person name="Riley R."/>
            <person name="Sitrit Y."/>
            <person name="Stielow J.B."/>
            <person name="Szollosi G."/>
            <person name="Zifcakova L."/>
            <person name="Stursova M."/>
            <person name="Spatafora J.W."/>
            <person name="Tedersoo L."/>
            <person name="Vaario L.M."/>
            <person name="Yamada A."/>
            <person name="Yan M."/>
            <person name="Wang P."/>
            <person name="Xu J."/>
            <person name="Bruns T."/>
            <person name="Baldrian P."/>
            <person name="Vilgalys R."/>
            <person name="Dunand C."/>
            <person name="Henrissat B."/>
            <person name="Grigoriev I.V."/>
            <person name="Hibbett D."/>
            <person name="Nagy L.G."/>
            <person name="Martin F.M."/>
        </authorList>
    </citation>
    <scope>NUCLEOTIDE SEQUENCE</scope>
    <source>
        <strain evidence="2">UP504</strain>
    </source>
</reference>
<evidence type="ECO:0000313" key="3">
    <source>
        <dbReference type="Proteomes" id="UP000886523"/>
    </source>
</evidence>